<gene>
    <name evidence="3" type="ORF">KGF57_004362</name>
</gene>
<dbReference type="InterPro" id="IPR003150">
    <property type="entry name" value="DNA-bd_RFX"/>
</dbReference>
<dbReference type="Proteomes" id="UP001204833">
    <property type="component" value="Unassembled WGS sequence"/>
</dbReference>
<sequence length="1128" mass="125354">MPPNKPPHKRRKSSTSSQGGFDILENRQNIQPRHPNFNLDGHQFHSQSQSQSQSQAQSQASSAYHNLDASSAIYAQANFPISSNKFEEQDVYNYASYAPLALHPNANFRQDMQTPQSGQYPYNNEFQGPSTGQANRRIASTGYDRYSEYPLVSPTAPLIPPSSTGFNFQHGGSYQRSPTQPSHHFHQHQQLQLQEQSQQQHQSVRPTSNVPQQNYYSESQFGRPYQSSSSYGNASYINLQGAGSSGFQTPSSQFPSVSNYPGIDTNLPHSQQSQAFYNVNASTGANKSFSQPQPTFSTGSLQTSVQASSIASGPPSIPPSVVTTAPTPAPVAAAAAPTTAPTTAPRHLKNNLSISSHLTSISLGGAAGNMQQNIVPPNEHQIQRFHRDTNPLLDELLLELFSVDGSNMGDYLHSLICKLNTSFPLDDFYNLLYNNDRQMPMSTANFNYNQKIDKTPKNPQNFSIQRLSIFKTYFIICQKLIIRYPSSSNTANEQQKLILGQSKLGKLIKLVYPNTPIKRLGSRGESRYHYLGVVWNEHIIDANIRQLCEQYDLDKLNKMFTEEGGGANAEYNELLFPGGVPTDVHTPIGAIPTGGTTNKRGRKRSRSSDKDKLSTHRVQDVETRLTPRLSFIKMESKYPVESDFTVIQQVERQENWFSKLLADTYVKVPSINPEMIKTMLLTNASLVTESSLLENLLQLVFVPIMTQSGSSNSTKTTTTSNFDLLIYIIIILEALPILLLTKPLADINLVTNLRRNFLYLINHLPQELAKLNNENATSKQYKFPSDTVSTFLNLVKKMINLNDLLITLVKLLNKPEQSEMMGMDIWSLVGGKPVGSGLVEVEDPQPSNLMSTSSAPPAKTEDTATSPSTTNTASNVCATNLSFKNEIISSDLIHTLAAFRFNPATSLNVKSASAISSSFISEDVSLLDEFFRVDLLQFLNGGSDAHCTSSLQYSSLKDKYQIDTSIGEQASLQKILQIPQQHRDTAPTSTPIGQNFNTSEQSRCLKSILTTNEMKRVTSLLALIDTKLLSPHFKSKYPIQVFNNYITFMLNDVLKHIFIKQRQQKQTQEEFLEEGSSTLPQASRHGANFNANTDSSQSSFGSWWVFNSIVSEYLSLMGEISGLRDLLE</sequence>
<dbReference type="InterPro" id="IPR036390">
    <property type="entry name" value="WH_DNA-bd_sf"/>
</dbReference>
<feature type="compositionally biased region" description="Polar residues" evidence="1">
    <location>
        <begin position="286"/>
        <end position="306"/>
    </location>
</feature>
<feature type="compositionally biased region" description="Polar residues" evidence="1">
    <location>
        <begin position="161"/>
        <end position="179"/>
    </location>
</feature>
<protein>
    <recommendedName>
        <fullName evidence="2">RFX-type winged-helix domain-containing protein</fullName>
    </recommendedName>
</protein>
<dbReference type="RefSeq" id="XP_051607170.1">
    <property type="nucleotide sequence ID" value="XM_051753864.1"/>
</dbReference>
<feature type="compositionally biased region" description="Basic residues" evidence="1">
    <location>
        <begin position="1"/>
        <end position="13"/>
    </location>
</feature>
<feature type="compositionally biased region" description="Polar residues" evidence="1">
    <location>
        <begin position="204"/>
        <end position="227"/>
    </location>
</feature>
<feature type="region of interest" description="Disordered" evidence="1">
    <location>
        <begin position="1"/>
        <end position="63"/>
    </location>
</feature>
<evidence type="ECO:0000256" key="1">
    <source>
        <dbReference type="SAM" id="MobiDB-lite"/>
    </source>
</evidence>
<dbReference type="GO" id="GO:0003677">
    <property type="term" value="F:DNA binding"/>
    <property type="evidence" value="ECO:0007669"/>
    <property type="project" value="InterPro"/>
</dbReference>
<feature type="compositionally biased region" description="Low complexity" evidence="1">
    <location>
        <begin position="46"/>
        <end position="63"/>
    </location>
</feature>
<feature type="compositionally biased region" description="Low complexity" evidence="1">
    <location>
        <begin position="307"/>
        <end position="325"/>
    </location>
</feature>
<organism evidence="3 4">
    <name type="scientific">Candida theae</name>
    <dbReference type="NCBI Taxonomy" id="1198502"/>
    <lineage>
        <taxon>Eukaryota</taxon>
        <taxon>Fungi</taxon>
        <taxon>Dikarya</taxon>
        <taxon>Ascomycota</taxon>
        <taxon>Saccharomycotina</taxon>
        <taxon>Pichiomycetes</taxon>
        <taxon>Debaryomycetaceae</taxon>
        <taxon>Candida/Lodderomyces clade</taxon>
        <taxon>Candida</taxon>
    </lineage>
</organism>
<dbReference type="AlphaFoldDB" id="A0AAD5FX08"/>
<name>A0AAD5FX08_9ASCO</name>
<dbReference type="EMBL" id="JAIHNG010000158">
    <property type="protein sequence ID" value="KAI5950300.1"/>
    <property type="molecule type" value="Genomic_DNA"/>
</dbReference>
<dbReference type="SUPFAM" id="SSF46785">
    <property type="entry name" value="Winged helix' DNA-binding domain"/>
    <property type="match status" value="1"/>
</dbReference>
<evidence type="ECO:0000313" key="3">
    <source>
        <dbReference type="EMBL" id="KAI5950300.1"/>
    </source>
</evidence>
<feature type="compositionally biased region" description="Low complexity" evidence="1">
    <location>
        <begin position="588"/>
        <end position="598"/>
    </location>
</feature>
<keyword evidence="4" id="KW-1185">Reference proteome</keyword>
<feature type="region of interest" description="Disordered" evidence="1">
    <location>
        <begin position="1069"/>
        <end position="1097"/>
    </location>
</feature>
<reference evidence="3 4" key="1">
    <citation type="journal article" date="2022" name="DNA Res.">
        <title>Genome analysis of five recently described species of the CUG-Ser clade uncovers Candida theae as a new hybrid lineage with pathogenic potential in the Candida parapsilosis species complex.</title>
        <authorList>
            <person name="Mixao V."/>
            <person name="Del Olmo V."/>
            <person name="Hegedusova E."/>
            <person name="Saus E."/>
            <person name="Pryszcz L."/>
            <person name="Cillingova A."/>
            <person name="Nosek J."/>
            <person name="Gabaldon T."/>
        </authorList>
    </citation>
    <scope>NUCLEOTIDE SEQUENCE [LARGE SCALE GENOMIC DNA]</scope>
    <source>
        <strain evidence="3 4">CBS 12239</strain>
    </source>
</reference>
<feature type="domain" description="RFX-type winged-helix" evidence="2">
    <location>
        <begin position="443"/>
        <end position="537"/>
    </location>
</feature>
<feature type="region of interest" description="Disordered" evidence="1">
    <location>
        <begin position="840"/>
        <end position="871"/>
    </location>
</feature>
<proteinExistence type="predicted"/>
<dbReference type="Pfam" id="PF02257">
    <property type="entry name" value="RFX_DNA_binding"/>
    <property type="match status" value="1"/>
</dbReference>
<feature type="compositionally biased region" description="Polar residues" evidence="1">
    <location>
        <begin position="845"/>
        <end position="855"/>
    </location>
</feature>
<feature type="region of interest" description="Disordered" evidence="1">
    <location>
        <begin position="588"/>
        <end position="618"/>
    </location>
</feature>
<evidence type="ECO:0000313" key="4">
    <source>
        <dbReference type="Proteomes" id="UP001204833"/>
    </source>
</evidence>
<accession>A0AAD5FX08</accession>
<dbReference type="InterPro" id="IPR036388">
    <property type="entry name" value="WH-like_DNA-bd_sf"/>
</dbReference>
<comment type="caution">
    <text evidence="3">The sequence shown here is derived from an EMBL/GenBank/DDBJ whole genome shotgun (WGS) entry which is preliminary data.</text>
</comment>
<feature type="region of interest" description="Disordered" evidence="1">
    <location>
        <begin position="245"/>
        <end position="269"/>
    </location>
</feature>
<dbReference type="GeneID" id="76152406"/>
<feature type="compositionally biased region" description="Polar residues" evidence="1">
    <location>
        <begin position="245"/>
        <end position="259"/>
    </location>
</feature>
<dbReference type="PROSITE" id="PS51526">
    <property type="entry name" value="RFX_DBD"/>
    <property type="match status" value="1"/>
</dbReference>
<dbReference type="GO" id="GO:0006355">
    <property type="term" value="P:regulation of DNA-templated transcription"/>
    <property type="evidence" value="ECO:0007669"/>
    <property type="project" value="InterPro"/>
</dbReference>
<feature type="region of interest" description="Disordered" evidence="1">
    <location>
        <begin position="286"/>
        <end position="325"/>
    </location>
</feature>
<feature type="compositionally biased region" description="Basic and acidic residues" evidence="1">
    <location>
        <begin position="606"/>
        <end position="618"/>
    </location>
</feature>
<evidence type="ECO:0000259" key="2">
    <source>
        <dbReference type="PROSITE" id="PS51526"/>
    </source>
</evidence>
<dbReference type="Gene3D" id="1.10.10.10">
    <property type="entry name" value="Winged helix-like DNA-binding domain superfamily/Winged helix DNA-binding domain"/>
    <property type="match status" value="1"/>
</dbReference>
<feature type="region of interest" description="Disordered" evidence="1">
    <location>
        <begin position="158"/>
        <end position="227"/>
    </location>
</feature>
<feature type="compositionally biased region" description="Low complexity" evidence="1">
    <location>
        <begin position="188"/>
        <end position="203"/>
    </location>
</feature>